<name>A0A3N1VM20_9BACT</name>
<dbReference type="Proteomes" id="UP000276223">
    <property type="component" value="Unassembled WGS sequence"/>
</dbReference>
<proteinExistence type="predicted"/>
<dbReference type="InterPro" id="IPR019088">
    <property type="entry name" value="CHP02186-rel_TM"/>
</dbReference>
<evidence type="ECO:0000313" key="2">
    <source>
        <dbReference type="EMBL" id="ROR02990.1"/>
    </source>
</evidence>
<dbReference type="OrthoDB" id="5452990at2"/>
<dbReference type="Pfam" id="PF09608">
    <property type="entry name" value="Alph_Pro_TM"/>
    <property type="match status" value="1"/>
</dbReference>
<organism evidence="2 3">
    <name type="scientific">Desulfosoma caldarium</name>
    <dbReference type="NCBI Taxonomy" id="610254"/>
    <lineage>
        <taxon>Bacteria</taxon>
        <taxon>Pseudomonadati</taxon>
        <taxon>Thermodesulfobacteriota</taxon>
        <taxon>Syntrophobacteria</taxon>
        <taxon>Syntrophobacterales</taxon>
        <taxon>Syntrophobacteraceae</taxon>
        <taxon>Desulfosoma</taxon>
    </lineage>
</organism>
<sequence>MRRTWLFITTLGWLALLGCPEARALNVIVRPQAFEIGTFFNGTTLNVEGQVGADQEVVVRFVGVPGDLHLKKKAKVLNLLWMNRGSVDFHGVPNVFVVYLPKPWEALEGEAPARDAEGIRKLSLENLESLVFMEPEGEDKHLLFHELLKLKTKQKLYQEHVGRVHYTQKGQGQRTFQASLAIPARLTEGQYRVEVYAVADGRILDSAIVPVQARLVAAPAFIKNLAFQHPFWHGVLATLVAVVGGLIVGYLFGTSKGSH</sequence>
<accession>A0A3N1VM20</accession>
<gene>
    <name evidence="2" type="ORF">EDC27_0245</name>
</gene>
<keyword evidence="3" id="KW-1185">Reference proteome</keyword>
<protein>
    <submittedName>
        <fullName evidence="2">Putative transmembrane protein Alph_Pro_TM</fullName>
    </submittedName>
</protein>
<reference evidence="2 3" key="1">
    <citation type="submission" date="2018-11" db="EMBL/GenBank/DDBJ databases">
        <title>Genomic Encyclopedia of Type Strains, Phase IV (KMG-IV): sequencing the most valuable type-strain genomes for metagenomic binning, comparative biology and taxonomic classification.</title>
        <authorList>
            <person name="Goeker M."/>
        </authorList>
    </citation>
    <scope>NUCLEOTIDE SEQUENCE [LARGE SCALE GENOMIC DNA]</scope>
    <source>
        <strain evidence="2 3">DSM 22027</strain>
    </source>
</reference>
<evidence type="ECO:0000256" key="1">
    <source>
        <dbReference type="SAM" id="Phobius"/>
    </source>
</evidence>
<dbReference type="RefSeq" id="WP_123288794.1">
    <property type="nucleotide sequence ID" value="NZ_RJVA01000009.1"/>
</dbReference>
<dbReference type="PROSITE" id="PS51257">
    <property type="entry name" value="PROKAR_LIPOPROTEIN"/>
    <property type="match status" value="1"/>
</dbReference>
<feature type="transmembrane region" description="Helical" evidence="1">
    <location>
        <begin position="231"/>
        <end position="253"/>
    </location>
</feature>
<keyword evidence="1" id="KW-1133">Transmembrane helix</keyword>
<keyword evidence="1" id="KW-0472">Membrane</keyword>
<keyword evidence="1 2" id="KW-0812">Transmembrane</keyword>
<dbReference type="AlphaFoldDB" id="A0A3N1VM20"/>
<dbReference type="EMBL" id="RJVA01000009">
    <property type="protein sequence ID" value="ROR02990.1"/>
    <property type="molecule type" value="Genomic_DNA"/>
</dbReference>
<evidence type="ECO:0000313" key="3">
    <source>
        <dbReference type="Proteomes" id="UP000276223"/>
    </source>
</evidence>
<comment type="caution">
    <text evidence="2">The sequence shown here is derived from an EMBL/GenBank/DDBJ whole genome shotgun (WGS) entry which is preliminary data.</text>
</comment>